<evidence type="ECO:0000256" key="1">
    <source>
        <dbReference type="SAM" id="MobiDB-lite"/>
    </source>
</evidence>
<dbReference type="EMBL" id="BKCJ010000432">
    <property type="protein sequence ID" value="GEU33157.1"/>
    <property type="molecule type" value="Genomic_DNA"/>
</dbReference>
<gene>
    <name evidence="3" type="ORF">Tci_005135</name>
</gene>
<dbReference type="SMART" id="SM00743">
    <property type="entry name" value="Agenet"/>
    <property type="match status" value="1"/>
</dbReference>
<evidence type="ECO:0000259" key="2">
    <source>
        <dbReference type="SMART" id="SM00743"/>
    </source>
</evidence>
<comment type="caution">
    <text evidence="3">The sequence shown here is derived from an EMBL/GenBank/DDBJ whole genome shotgun (WGS) entry which is preliminary data.</text>
</comment>
<dbReference type="InterPro" id="IPR014002">
    <property type="entry name" value="Agenet_dom_plant"/>
</dbReference>
<sequence length="156" mass="17858">MVEVSERWVPGDEVELFHKLSWKMAIVLDDCSWNGYLVRLVGSLEELEITEPELRVRQSYQNEQPQLKGGGVSRKGLSFDRAGNINGKVDDVNNNRDMKENINETNGSETDSSSLLVNRDNMKTLSFTMEAQKFTMETLINLTQTRHGRMKFIDKS</sequence>
<protein>
    <recommendedName>
        <fullName evidence="2">Agenet domain-containing protein</fullName>
    </recommendedName>
</protein>
<feature type="domain" description="Agenet" evidence="2">
    <location>
        <begin position="6"/>
        <end position="62"/>
    </location>
</feature>
<name>A0A6L2J9D5_TANCI</name>
<feature type="region of interest" description="Disordered" evidence="1">
    <location>
        <begin position="88"/>
        <end position="114"/>
    </location>
</feature>
<reference evidence="3" key="1">
    <citation type="journal article" date="2019" name="Sci. Rep.">
        <title>Draft genome of Tanacetum cinerariifolium, the natural source of mosquito coil.</title>
        <authorList>
            <person name="Yamashiro T."/>
            <person name="Shiraishi A."/>
            <person name="Satake H."/>
            <person name="Nakayama K."/>
        </authorList>
    </citation>
    <scope>NUCLEOTIDE SEQUENCE</scope>
</reference>
<dbReference type="AlphaFoldDB" id="A0A6L2J9D5"/>
<proteinExistence type="predicted"/>
<feature type="compositionally biased region" description="Polar residues" evidence="1">
    <location>
        <begin position="103"/>
        <end position="114"/>
    </location>
</feature>
<organism evidence="3">
    <name type="scientific">Tanacetum cinerariifolium</name>
    <name type="common">Dalmatian daisy</name>
    <name type="synonym">Chrysanthemum cinerariifolium</name>
    <dbReference type="NCBI Taxonomy" id="118510"/>
    <lineage>
        <taxon>Eukaryota</taxon>
        <taxon>Viridiplantae</taxon>
        <taxon>Streptophyta</taxon>
        <taxon>Embryophyta</taxon>
        <taxon>Tracheophyta</taxon>
        <taxon>Spermatophyta</taxon>
        <taxon>Magnoliopsida</taxon>
        <taxon>eudicotyledons</taxon>
        <taxon>Gunneridae</taxon>
        <taxon>Pentapetalae</taxon>
        <taxon>asterids</taxon>
        <taxon>campanulids</taxon>
        <taxon>Asterales</taxon>
        <taxon>Asteraceae</taxon>
        <taxon>Asteroideae</taxon>
        <taxon>Anthemideae</taxon>
        <taxon>Anthemidinae</taxon>
        <taxon>Tanacetum</taxon>
    </lineage>
</organism>
<evidence type="ECO:0000313" key="3">
    <source>
        <dbReference type="EMBL" id="GEU33157.1"/>
    </source>
</evidence>
<accession>A0A6L2J9D5</accession>
<feature type="compositionally biased region" description="Basic and acidic residues" evidence="1">
    <location>
        <begin position="88"/>
        <end position="102"/>
    </location>
</feature>